<feature type="domain" description="Gfo/Idh/MocA-like oxidoreductase N-terminal" evidence="5">
    <location>
        <begin position="34"/>
        <end position="148"/>
    </location>
</feature>
<gene>
    <name evidence="7" type="ORF">AHIS1636_26860</name>
</gene>
<dbReference type="SUPFAM" id="SSF51735">
    <property type="entry name" value="NAD(P)-binding Rossmann-fold domains"/>
    <property type="match status" value="1"/>
</dbReference>
<dbReference type="PANTHER" id="PTHR22604">
    <property type="entry name" value="OXIDOREDUCTASES"/>
    <property type="match status" value="1"/>
</dbReference>
<evidence type="ECO:0000256" key="2">
    <source>
        <dbReference type="ARBA" id="ARBA00023002"/>
    </source>
</evidence>
<dbReference type="RefSeq" id="WP_264796340.1">
    <property type="nucleotide sequence ID" value="NZ_BRVS01000013.1"/>
</dbReference>
<comment type="similarity">
    <text evidence="1">Belongs to the Gfo/Idh/MocA family.</text>
</comment>
<dbReference type="InterPro" id="IPR055170">
    <property type="entry name" value="GFO_IDH_MocA-like_dom"/>
</dbReference>
<sequence>MSAADNARPDAVHDRLPGRLPVSRVPDPREAPPLRWGIAGPGWIAERFAASLQQHTRQELAAVGSRSLDRSAGFAARFGIPAAYGSYRELAEAPDVDIVYVATPHNHHHRVALEALDAGKHVLVEKPIGINAGQAEEITALAQARGLLAAEALWTFFLPKFDVVRQLLDGGHLGQVVSVMAEYGEHFEPGHRIFDADLAGGPLLDLGTYPLAFITALLGDPERVCALGTPHPEGVNGQISAVMQFPGGAHAVTNTNLYGFTPTAATVVGTRATLTIDGPFNFPGGFTVKSHDGGELRYGGESGGHLEGLHYQAAAVARAIAAGRREVEERPMADSIRFLRLADELRRQLGIRFPDEAPAPAVNLPNQ</sequence>
<keyword evidence="3" id="KW-0520">NAD</keyword>
<dbReference type="Gene3D" id="3.40.50.720">
    <property type="entry name" value="NAD(P)-binding Rossmann-like Domain"/>
    <property type="match status" value="1"/>
</dbReference>
<dbReference type="Pfam" id="PF22725">
    <property type="entry name" value="GFO_IDH_MocA_C3"/>
    <property type="match status" value="1"/>
</dbReference>
<evidence type="ECO:0000313" key="8">
    <source>
        <dbReference type="Proteomes" id="UP001209654"/>
    </source>
</evidence>
<evidence type="ECO:0000256" key="1">
    <source>
        <dbReference type="ARBA" id="ARBA00010928"/>
    </source>
</evidence>
<keyword evidence="2" id="KW-0560">Oxidoreductase</keyword>
<evidence type="ECO:0000259" key="6">
    <source>
        <dbReference type="Pfam" id="PF22725"/>
    </source>
</evidence>
<dbReference type="SUPFAM" id="SSF55347">
    <property type="entry name" value="Glyceraldehyde-3-phosphate dehydrogenase-like, C-terminal domain"/>
    <property type="match status" value="1"/>
</dbReference>
<proteinExistence type="inferred from homology"/>
<feature type="compositionally biased region" description="Basic and acidic residues" evidence="4">
    <location>
        <begin position="7"/>
        <end position="17"/>
    </location>
</feature>
<dbReference type="Gene3D" id="3.30.360.10">
    <property type="entry name" value="Dihydrodipicolinate Reductase, domain 2"/>
    <property type="match status" value="1"/>
</dbReference>
<dbReference type="InterPro" id="IPR000683">
    <property type="entry name" value="Gfo/Idh/MocA-like_OxRdtase_N"/>
</dbReference>
<evidence type="ECO:0000256" key="4">
    <source>
        <dbReference type="SAM" id="MobiDB-lite"/>
    </source>
</evidence>
<reference evidence="7 8" key="1">
    <citation type="journal article" date="2023" name="Int. J. Syst. Evol. Microbiol.">
        <title>Arthrobacter mangrovi sp. nov., an actinobacterium isolated from the rhizosphere of a mangrove.</title>
        <authorList>
            <person name="Hamada M."/>
            <person name="Saitou S."/>
            <person name="Enomoto N."/>
            <person name="Nanri K."/>
            <person name="Hidaka K."/>
            <person name="Miura T."/>
            <person name="Tamura T."/>
        </authorList>
    </citation>
    <scope>NUCLEOTIDE SEQUENCE [LARGE SCALE GENOMIC DNA]</scope>
    <source>
        <strain evidence="7 8">NBRC 112813</strain>
    </source>
</reference>
<dbReference type="Pfam" id="PF01408">
    <property type="entry name" value="GFO_IDH_MocA"/>
    <property type="match status" value="1"/>
</dbReference>
<dbReference type="Proteomes" id="UP001209654">
    <property type="component" value="Unassembled WGS sequence"/>
</dbReference>
<name>A0ABQ5MW93_9MICC</name>
<feature type="domain" description="GFO/IDH/MocA-like oxidoreductase" evidence="6">
    <location>
        <begin position="163"/>
        <end position="274"/>
    </location>
</feature>
<dbReference type="InterPro" id="IPR050984">
    <property type="entry name" value="Gfo/Idh/MocA_domain"/>
</dbReference>
<evidence type="ECO:0000259" key="5">
    <source>
        <dbReference type="Pfam" id="PF01408"/>
    </source>
</evidence>
<protein>
    <submittedName>
        <fullName evidence="7">Oxidoreductase</fullName>
    </submittedName>
</protein>
<dbReference type="PANTHER" id="PTHR22604:SF105">
    <property type="entry name" value="TRANS-1,2-DIHYDROBENZENE-1,2-DIOL DEHYDROGENASE"/>
    <property type="match status" value="1"/>
</dbReference>
<evidence type="ECO:0000256" key="3">
    <source>
        <dbReference type="ARBA" id="ARBA00023027"/>
    </source>
</evidence>
<evidence type="ECO:0000313" key="7">
    <source>
        <dbReference type="EMBL" id="GLB68244.1"/>
    </source>
</evidence>
<dbReference type="EMBL" id="BRVS01000013">
    <property type="protein sequence ID" value="GLB68244.1"/>
    <property type="molecule type" value="Genomic_DNA"/>
</dbReference>
<keyword evidence="8" id="KW-1185">Reference proteome</keyword>
<comment type="caution">
    <text evidence="7">The sequence shown here is derived from an EMBL/GenBank/DDBJ whole genome shotgun (WGS) entry which is preliminary data.</text>
</comment>
<feature type="region of interest" description="Disordered" evidence="4">
    <location>
        <begin position="1"/>
        <end position="27"/>
    </location>
</feature>
<dbReference type="InterPro" id="IPR036291">
    <property type="entry name" value="NAD(P)-bd_dom_sf"/>
</dbReference>
<accession>A0ABQ5MW93</accession>
<organism evidence="7 8">
    <name type="scientific">Arthrobacter mangrovi</name>
    <dbReference type="NCBI Taxonomy" id="2966350"/>
    <lineage>
        <taxon>Bacteria</taxon>
        <taxon>Bacillati</taxon>
        <taxon>Actinomycetota</taxon>
        <taxon>Actinomycetes</taxon>
        <taxon>Micrococcales</taxon>
        <taxon>Micrococcaceae</taxon>
        <taxon>Arthrobacter</taxon>
    </lineage>
</organism>